<organism evidence="2 3">
    <name type="scientific">Luteimonas colneyensis</name>
    <dbReference type="NCBI Taxonomy" id="2762230"/>
    <lineage>
        <taxon>Bacteria</taxon>
        <taxon>Pseudomonadati</taxon>
        <taxon>Pseudomonadota</taxon>
        <taxon>Gammaproteobacteria</taxon>
        <taxon>Lysobacterales</taxon>
        <taxon>Lysobacteraceae</taxon>
        <taxon>Luteimonas</taxon>
    </lineage>
</organism>
<accession>A0ABR8UMD8</accession>
<dbReference type="RefSeq" id="WP_191730096.1">
    <property type="nucleotide sequence ID" value="NZ_JACSQJ010000008.1"/>
</dbReference>
<keyword evidence="3" id="KW-1185">Reference proteome</keyword>
<evidence type="ECO:0000313" key="3">
    <source>
        <dbReference type="Proteomes" id="UP000647183"/>
    </source>
</evidence>
<reference evidence="2 3" key="1">
    <citation type="submission" date="2020-08" db="EMBL/GenBank/DDBJ databases">
        <title>A Genomic Blueprint of the Chicken Gut Microbiome.</title>
        <authorList>
            <person name="Gilroy R."/>
            <person name="Ravi A."/>
            <person name="Getino M."/>
            <person name="Pursley I."/>
            <person name="Horton D.L."/>
            <person name="Alikhan N.-F."/>
            <person name="Baker D."/>
            <person name="Gharbi K."/>
            <person name="Hall N."/>
            <person name="Watson M."/>
            <person name="Adriaenssens E.M."/>
            <person name="Foster-Nyarko E."/>
            <person name="Jarju S."/>
            <person name="Secka A."/>
            <person name="Antonio M."/>
            <person name="Oren A."/>
            <person name="Chaudhuri R."/>
            <person name="La Ragione R.M."/>
            <person name="Hildebrand F."/>
            <person name="Pallen M.J."/>
        </authorList>
    </citation>
    <scope>NUCLEOTIDE SEQUENCE [LARGE SCALE GENOMIC DNA]</scope>
    <source>
        <strain evidence="2 3">Sa2BVA3</strain>
    </source>
</reference>
<dbReference type="EMBL" id="JACSQJ010000008">
    <property type="protein sequence ID" value="MBD7988834.1"/>
    <property type="molecule type" value="Genomic_DNA"/>
</dbReference>
<dbReference type="Pfam" id="PF11454">
    <property type="entry name" value="DUF3016"/>
    <property type="match status" value="1"/>
</dbReference>
<feature type="signal peptide" evidence="1">
    <location>
        <begin position="1"/>
        <end position="25"/>
    </location>
</feature>
<comment type="caution">
    <text evidence="2">The sequence shown here is derived from an EMBL/GenBank/DDBJ whole genome shotgun (WGS) entry which is preliminary data.</text>
</comment>
<evidence type="ECO:0000256" key="1">
    <source>
        <dbReference type="SAM" id="SignalP"/>
    </source>
</evidence>
<name>A0ABR8UMD8_9GAMM</name>
<dbReference type="InterPro" id="IPR021557">
    <property type="entry name" value="DUF3016"/>
</dbReference>
<feature type="chain" id="PRO_5046383735" evidence="1">
    <location>
        <begin position="26"/>
        <end position="186"/>
    </location>
</feature>
<proteinExistence type="predicted"/>
<evidence type="ECO:0000313" key="2">
    <source>
        <dbReference type="EMBL" id="MBD7988834.1"/>
    </source>
</evidence>
<dbReference type="Proteomes" id="UP000647183">
    <property type="component" value="Unassembled WGS sequence"/>
</dbReference>
<protein>
    <submittedName>
        <fullName evidence="2">DUF3016 domain-containing protein</fullName>
    </submittedName>
</protein>
<gene>
    <name evidence="2" type="ORF">H9645_12420</name>
</gene>
<keyword evidence="1" id="KW-0732">Signal</keyword>
<sequence>MRTRHLATVLISAALAAAFAAPASAARVTDPDVPRSLEAEGPVTVSWTDPQAFTEIRYSRNRFEAERGDWVRGIARHLATRAAGALGPGERLDVVITDIERAGDFEPGAGRSDGVRIVRDIYPPRIDLSYTLYDASGDVIGSGERSLRDIGFLHRHAGTVGSGDPLRHEKRLVDDWVRDELAGRTH</sequence>